<name>A0ABQ8BZ18_BRANA</name>
<evidence type="ECO:0000313" key="1">
    <source>
        <dbReference type="EMBL" id="KAH0910046.1"/>
    </source>
</evidence>
<evidence type="ECO:0000313" key="2">
    <source>
        <dbReference type="Proteomes" id="UP000824890"/>
    </source>
</evidence>
<gene>
    <name evidence="1" type="ORF">HID58_033367</name>
</gene>
<dbReference type="Proteomes" id="UP000824890">
    <property type="component" value="Unassembled WGS sequence"/>
</dbReference>
<accession>A0ABQ8BZ18</accession>
<protein>
    <submittedName>
        <fullName evidence="1">Uncharacterized protein</fullName>
    </submittedName>
</protein>
<reference evidence="1 2" key="1">
    <citation type="submission" date="2021-05" db="EMBL/GenBank/DDBJ databases">
        <title>Genome Assembly of Synthetic Allotetraploid Brassica napus Reveals Homoeologous Exchanges between Subgenomes.</title>
        <authorList>
            <person name="Davis J.T."/>
        </authorList>
    </citation>
    <scope>NUCLEOTIDE SEQUENCE [LARGE SCALE GENOMIC DNA]</scope>
    <source>
        <strain evidence="2">cv. Da-Ae</strain>
        <tissue evidence="1">Seedling</tissue>
    </source>
</reference>
<proteinExistence type="predicted"/>
<dbReference type="EMBL" id="JAGKQM010000009">
    <property type="protein sequence ID" value="KAH0910046.1"/>
    <property type="molecule type" value="Genomic_DNA"/>
</dbReference>
<keyword evidence="2" id="KW-1185">Reference proteome</keyword>
<organism evidence="1 2">
    <name type="scientific">Brassica napus</name>
    <name type="common">Rape</name>
    <dbReference type="NCBI Taxonomy" id="3708"/>
    <lineage>
        <taxon>Eukaryota</taxon>
        <taxon>Viridiplantae</taxon>
        <taxon>Streptophyta</taxon>
        <taxon>Embryophyta</taxon>
        <taxon>Tracheophyta</taxon>
        <taxon>Spermatophyta</taxon>
        <taxon>Magnoliopsida</taxon>
        <taxon>eudicotyledons</taxon>
        <taxon>Gunneridae</taxon>
        <taxon>Pentapetalae</taxon>
        <taxon>rosids</taxon>
        <taxon>malvids</taxon>
        <taxon>Brassicales</taxon>
        <taxon>Brassicaceae</taxon>
        <taxon>Brassiceae</taxon>
        <taxon>Brassica</taxon>
    </lineage>
</organism>
<comment type="caution">
    <text evidence="1">The sequence shown here is derived from an EMBL/GenBank/DDBJ whole genome shotgun (WGS) entry which is preliminary data.</text>
</comment>
<sequence length="154" mass="16928">MDLSSGEEVLAGDARWRSAPMAMVQLVTGPIFDLYSLSSCDVESSFRLVDVKARFSFRTVTFGFRLKVGMANSSEALLVLTAVQNPTTQFHPSASRSGVFQTGGDTSIQGMHRKMRSVVHVPQSYHIEINAMVQFWSLDSACHLRGIKLSSRGV</sequence>